<keyword evidence="1" id="KW-0472">Membrane</keyword>
<feature type="transmembrane region" description="Helical" evidence="1">
    <location>
        <begin position="12"/>
        <end position="32"/>
    </location>
</feature>
<evidence type="ECO:0000313" key="4">
    <source>
        <dbReference type="Proteomes" id="UP001595536"/>
    </source>
</evidence>
<feature type="transmembrane region" description="Helical" evidence="1">
    <location>
        <begin position="39"/>
        <end position="62"/>
    </location>
</feature>
<keyword evidence="1" id="KW-0812">Transmembrane</keyword>
<evidence type="ECO:0000256" key="1">
    <source>
        <dbReference type="SAM" id="Phobius"/>
    </source>
</evidence>
<keyword evidence="1" id="KW-1133">Transmembrane helix</keyword>
<sequence length="267" mass="28493">MFFAISKVAGFFLTPSNCLVLLSAAAALALLAGRRRTGAVFAVLAGLGLVIFGFSPAANLLLRPLENRFPAVATESLERVDGIVVLGGSAQLVRGQARLGEAGARITATLALARRFPQARIVFSGGDGRLVPVPGESEADAVRLLLRQTGADDARVVIEDSSRNTRENAAYSRALARPRPHERWLLVTSASHMPRAVAAFRHEDFAVTPFPVDFVTTGTARDLLPFAEAARGLRLTDRAAHEWVGLLAYWLAGYTPELVPGPDAEGD</sequence>
<dbReference type="Proteomes" id="UP001595536">
    <property type="component" value="Unassembled WGS sequence"/>
</dbReference>
<name>A0ABV7LET0_9HYPH</name>
<evidence type="ECO:0000313" key="3">
    <source>
        <dbReference type="EMBL" id="MFC3266195.1"/>
    </source>
</evidence>
<protein>
    <submittedName>
        <fullName evidence="3">YdcF family protein</fullName>
    </submittedName>
</protein>
<evidence type="ECO:0000259" key="2">
    <source>
        <dbReference type="Pfam" id="PF02698"/>
    </source>
</evidence>
<dbReference type="Pfam" id="PF02698">
    <property type="entry name" value="DUF218"/>
    <property type="match status" value="1"/>
</dbReference>
<organism evidence="3 4">
    <name type="scientific">Camelimonas abortus</name>
    <dbReference type="NCBI Taxonomy" id="1017184"/>
    <lineage>
        <taxon>Bacteria</taxon>
        <taxon>Pseudomonadati</taxon>
        <taxon>Pseudomonadota</taxon>
        <taxon>Alphaproteobacteria</taxon>
        <taxon>Hyphomicrobiales</taxon>
        <taxon>Chelatococcaceae</taxon>
        <taxon>Camelimonas</taxon>
    </lineage>
</organism>
<keyword evidence="4" id="KW-1185">Reference proteome</keyword>
<dbReference type="EMBL" id="JBHRUV010000031">
    <property type="protein sequence ID" value="MFC3266195.1"/>
    <property type="molecule type" value="Genomic_DNA"/>
</dbReference>
<reference evidence="4" key="1">
    <citation type="journal article" date="2019" name="Int. J. Syst. Evol. Microbiol.">
        <title>The Global Catalogue of Microorganisms (GCM) 10K type strain sequencing project: providing services to taxonomists for standard genome sequencing and annotation.</title>
        <authorList>
            <consortium name="The Broad Institute Genomics Platform"/>
            <consortium name="The Broad Institute Genome Sequencing Center for Infectious Disease"/>
            <person name="Wu L."/>
            <person name="Ma J."/>
        </authorList>
    </citation>
    <scope>NUCLEOTIDE SEQUENCE [LARGE SCALE GENOMIC DNA]</scope>
    <source>
        <strain evidence="4">CCM 7941</strain>
    </source>
</reference>
<proteinExistence type="predicted"/>
<dbReference type="InterPro" id="IPR003848">
    <property type="entry name" value="DUF218"/>
</dbReference>
<accession>A0ABV7LET0</accession>
<comment type="caution">
    <text evidence="3">The sequence shown here is derived from an EMBL/GenBank/DDBJ whole genome shotgun (WGS) entry which is preliminary data.</text>
</comment>
<dbReference type="Gene3D" id="3.40.50.620">
    <property type="entry name" value="HUPs"/>
    <property type="match status" value="1"/>
</dbReference>
<dbReference type="PANTHER" id="PTHR30336">
    <property type="entry name" value="INNER MEMBRANE PROTEIN, PROBABLE PERMEASE"/>
    <property type="match status" value="1"/>
</dbReference>
<feature type="domain" description="DUF218" evidence="2">
    <location>
        <begin position="81"/>
        <end position="245"/>
    </location>
</feature>
<dbReference type="InterPro" id="IPR051599">
    <property type="entry name" value="Cell_Envelope_Assoc"/>
</dbReference>
<dbReference type="RefSeq" id="WP_376830785.1">
    <property type="nucleotide sequence ID" value="NZ_JBHLWR010000006.1"/>
</dbReference>
<dbReference type="CDD" id="cd06259">
    <property type="entry name" value="YdcF-like"/>
    <property type="match status" value="1"/>
</dbReference>
<dbReference type="PANTHER" id="PTHR30336:SF4">
    <property type="entry name" value="ENVELOPE BIOGENESIS FACTOR ELYC"/>
    <property type="match status" value="1"/>
</dbReference>
<gene>
    <name evidence="3" type="ORF">ACFOEX_07500</name>
</gene>
<dbReference type="InterPro" id="IPR014729">
    <property type="entry name" value="Rossmann-like_a/b/a_fold"/>
</dbReference>